<dbReference type="AlphaFoldDB" id="A0A0D0DYI0"/>
<reference evidence="1 2" key="1">
    <citation type="submission" date="2014-04" db="EMBL/GenBank/DDBJ databases">
        <authorList>
            <consortium name="DOE Joint Genome Institute"/>
            <person name="Kuo A."/>
            <person name="Kohler A."/>
            <person name="Jargeat P."/>
            <person name="Nagy L.G."/>
            <person name="Floudas D."/>
            <person name="Copeland A."/>
            <person name="Barry K.W."/>
            <person name="Cichocki N."/>
            <person name="Veneault-Fourrey C."/>
            <person name="LaButti K."/>
            <person name="Lindquist E.A."/>
            <person name="Lipzen A."/>
            <person name="Lundell T."/>
            <person name="Morin E."/>
            <person name="Murat C."/>
            <person name="Sun H."/>
            <person name="Tunlid A."/>
            <person name="Henrissat B."/>
            <person name="Grigoriev I.V."/>
            <person name="Hibbett D.S."/>
            <person name="Martin F."/>
            <person name="Nordberg H.P."/>
            <person name="Cantor M.N."/>
            <person name="Hua S.X."/>
        </authorList>
    </citation>
    <scope>NUCLEOTIDE SEQUENCE [LARGE SCALE GENOMIC DNA]</scope>
    <source>
        <strain evidence="1 2">Ve08.2h10</strain>
    </source>
</reference>
<name>A0A0D0DYI0_9AGAM</name>
<keyword evidence="2" id="KW-1185">Reference proteome</keyword>
<evidence type="ECO:0000313" key="2">
    <source>
        <dbReference type="Proteomes" id="UP000054538"/>
    </source>
</evidence>
<reference evidence="2" key="2">
    <citation type="submission" date="2015-01" db="EMBL/GenBank/DDBJ databases">
        <title>Evolutionary Origins and Diversification of the Mycorrhizal Mutualists.</title>
        <authorList>
            <consortium name="DOE Joint Genome Institute"/>
            <consortium name="Mycorrhizal Genomics Consortium"/>
            <person name="Kohler A."/>
            <person name="Kuo A."/>
            <person name="Nagy L.G."/>
            <person name="Floudas D."/>
            <person name="Copeland A."/>
            <person name="Barry K.W."/>
            <person name="Cichocki N."/>
            <person name="Veneault-Fourrey C."/>
            <person name="LaButti K."/>
            <person name="Lindquist E.A."/>
            <person name="Lipzen A."/>
            <person name="Lundell T."/>
            <person name="Morin E."/>
            <person name="Murat C."/>
            <person name="Riley R."/>
            <person name="Ohm R."/>
            <person name="Sun H."/>
            <person name="Tunlid A."/>
            <person name="Henrissat B."/>
            <person name="Grigoriev I.V."/>
            <person name="Hibbett D.S."/>
            <person name="Martin F."/>
        </authorList>
    </citation>
    <scope>NUCLEOTIDE SEQUENCE [LARGE SCALE GENOMIC DNA]</scope>
    <source>
        <strain evidence="2">Ve08.2h10</strain>
    </source>
</reference>
<protein>
    <submittedName>
        <fullName evidence="1">Uncharacterized protein</fullName>
    </submittedName>
</protein>
<accession>A0A0D0DYI0</accession>
<sequence length="55" mass="6267">MHVDPGMSLAGEQCARLQDLFYTSVTKQLRNLKQSYCGDKTNDIQRSANIIYTRS</sequence>
<dbReference type="Proteomes" id="UP000054538">
    <property type="component" value="Unassembled WGS sequence"/>
</dbReference>
<dbReference type="InParanoid" id="A0A0D0DYI0"/>
<gene>
    <name evidence="1" type="ORF">PAXRUDRAFT_827171</name>
</gene>
<evidence type="ECO:0000313" key="1">
    <source>
        <dbReference type="EMBL" id="KIK95286.1"/>
    </source>
</evidence>
<proteinExistence type="predicted"/>
<organism evidence="1 2">
    <name type="scientific">Paxillus rubicundulus Ve08.2h10</name>
    <dbReference type="NCBI Taxonomy" id="930991"/>
    <lineage>
        <taxon>Eukaryota</taxon>
        <taxon>Fungi</taxon>
        <taxon>Dikarya</taxon>
        <taxon>Basidiomycota</taxon>
        <taxon>Agaricomycotina</taxon>
        <taxon>Agaricomycetes</taxon>
        <taxon>Agaricomycetidae</taxon>
        <taxon>Boletales</taxon>
        <taxon>Paxilineae</taxon>
        <taxon>Paxillaceae</taxon>
        <taxon>Paxillus</taxon>
    </lineage>
</organism>
<dbReference type="EMBL" id="KN825051">
    <property type="protein sequence ID" value="KIK95286.1"/>
    <property type="molecule type" value="Genomic_DNA"/>
</dbReference>
<dbReference type="HOGENOM" id="CLU_3033036_0_0_1"/>